<reference evidence="1 2" key="5">
    <citation type="journal article" date="1997" name="Virology">
        <title>Analysis of 74 kb of DNA located at the right end of the 330-kb chlorella virus PBCV-1 genome.</title>
        <authorList>
            <person name="Li Y."/>
            <person name="Lu Z."/>
            <person name="Sun L."/>
            <person name="Ropp S."/>
            <person name="Kutish G.F."/>
            <person name="Rock D.L."/>
            <person name="Van Etten J.L."/>
        </authorList>
    </citation>
    <scope>NUCLEOTIDE SEQUENCE [LARGE SCALE GENOMIC DNA]</scope>
</reference>
<dbReference type="GeneID" id="10971163"/>
<dbReference type="RefSeq" id="YP_004678998.1">
    <property type="nucleotide sequence ID" value="NC_000852.5"/>
</dbReference>
<sequence length="60" mass="7437">MIIDSLFSRMTNETYTRFFFYLLHISKYRYHPTFPSVLQLLRTNRTNQCIYRPCHIDILF</sequence>
<protein>
    <submittedName>
        <fullName evidence="1">Uncharacterized protein</fullName>
    </submittedName>
</protein>
<accession>F8TU82</accession>
<dbReference type="Proteomes" id="UP000000862">
    <property type="component" value="Segment"/>
</dbReference>
<reference evidence="1 2" key="7">
    <citation type="journal article" date="2000" name="Virology">
        <title>Characterization of a beta-1,3-glucanase encoded by chlorella virus PBCV-1.</title>
        <authorList>
            <person name="Sun L."/>
            <person name="Gurnon J.R."/>
            <person name="Adams B.J."/>
            <person name="Graves M.V."/>
            <person name="Van Etten J.L."/>
        </authorList>
    </citation>
    <scope>NUCLEOTIDE SEQUENCE [LARGE SCALE GENOMIC DNA]</scope>
</reference>
<reference evidence="1 2" key="4">
    <citation type="journal article" date="1996" name="Virology">
        <title>Analysis of 76 kb of the chlorella virus PBCV-1 330-kb genome: map positions 182 to 258.</title>
        <authorList>
            <person name="Kutish G.F."/>
            <person name="Li Y."/>
            <person name="Lu Z."/>
            <person name="Furuta M."/>
            <person name="Rock D.L."/>
            <person name="Van Etten J.L."/>
        </authorList>
    </citation>
    <scope>NUCLEOTIDE SEQUENCE [LARGE SCALE GENOMIC DNA]</scope>
</reference>
<gene>
    <name evidence="1" type="primary">a650cR</name>
</gene>
<reference evidence="1 2" key="6">
    <citation type="journal article" date="1999" name="Virology">
        <title>Chlorella virus PBCV-1 encodes a functional homospermidine synthase.</title>
        <authorList>
            <person name="Kaiser A."/>
            <person name="Vollmert M."/>
            <person name="Tholl D."/>
            <person name="Graves M.V."/>
            <person name="Gurnon J.R."/>
            <person name="Xing W."/>
            <person name="Lisec A.D."/>
            <person name="Nickerson K.W."/>
            <person name="Van Etten J.L."/>
        </authorList>
    </citation>
    <scope>NUCLEOTIDE SEQUENCE [LARGE SCALE GENOMIC DNA]</scope>
</reference>
<name>F8TU82_PBCV1</name>
<organism evidence="1 2">
    <name type="scientific">Paramecium bursaria Chlorella virus 1</name>
    <name type="common">PBCV-1</name>
    <dbReference type="NCBI Taxonomy" id="10506"/>
    <lineage>
        <taxon>Viruses</taxon>
        <taxon>Varidnaviria</taxon>
        <taxon>Bamfordvirae</taxon>
        <taxon>Nucleocytoviricota</taxon>
        <taxon>Megaviricetes</taxon>
        <taxon>Algavirales</taxon>
        <taxon>Phycodnaviridae</taxon>
        <taxon>Chlorovirus</taxon>
        <taxon>Chlorovirus vanettense</taxon>
    </lineage>
</organism>
<dbReference type="EMBL" id="JF411744">
    <property type="protein sequence ID" value="AEI70143.1"/>
    <property type="molecule type" value="Genomic_DNA"/>
</dbReference>
<reference evidence="1 2" key="2">
    <citation type="journal article" date="1995" name="Virology">
        <title>Analysis of 43 kb of the Chlorella virus PBCV-1 330-kb genome: map positions 45 to 88.</title>
        <authorList>
            <person name="Li Y."/>
            <person name="Lu Z."/>
            <person name="Burbank D.E."/>
            <person name="Kutish G.F."/>
            <person name="Rock D.L."/>
            <person name="Van Etten J.L."/>
        </authorList>
    </citation>
    <scope>NUCLEOTIDE SEQUENCE [LARGE SCALE GENOMIC DNA]</scope>
</reference>
<dbReference type="KEGG" id="vg:10971163"/>
<evidence type="ECO:0000313" key="1">
    <source>
        <dbReference type="EMBL" id="AEI70143.1"/>
    </source>
</evidence>
<reference evidence="1 2" key="8">
    <citation type="journal article" date="2010" name="J. Virol.">
        <title>Microarray analysis of Paramecium bursaria chlorella virus 1 transcription.</title>
        <authorList>
            <person name="Yanai-Balser G.M."/>
            <person name="Duncan G.A."/>
            <person name="Eudy J.D."/>
            <person name="Wang D."/>
            <person name="Li X."/>
            <person name="Agarkova I.V."/>
            <person name="Dunigan D.D."/>
            <person name="Van Etten J.L."/>
        </authorList>
    </citation>
    <scope>NUCLEOTIDE SEQUENCE [LARGE SCALE GENOMIC DNA]</scope>
</reference>
<keyword evidence="2" id="KW-1185">Reference proteome</keyword>
<organismHost>
    <name type="scientific">Chlorella</name>
    <dbReference type="NCBI Taxonomy" id="3071"/>
</organismHost>
<reference evidence="1 2" key="1">
    <citation type="journal article" date="1995" name="Virology">
        <title>Analysis of 45 kb of DNA located at the left end of the chlorella virus PBCV-1 genome.</title>
        <authorList>
            <person name="Lu Z."/>
            <person name="Li Y."/>
            <person name="Zhang Y."/>
            <person name="Kutish G.F."/>
            <person name="Rock D.L."/>
            <person name="Van Etten J.L."/>
        </authorList>
    </citation>
    <scope>NUCLEOTIDE SEQUENCE [LARGE SCALE GENOMIC DNA]</scope>
</reference>
<evidence type="ECO:0000313" key="2">
    <source>
        <dbReference type="Proteomes" id="UP000000862"/>
    </source>
</evidence>
<reference evidence="1 2" key="3">
    <citation type="journal article" date="1996" name="Virology">
        <title>Analysis of 94 kb of the chlorella virus PBCV-1 330-kb genome: map positions 88 to 182.</title>
        <authorList>
            <person name="Lu Z."/>
            <person name="Li Y."/>
            <person name="Que Q."/>
            <person name="Kutish G.F."/>
            <person name="Rock D.L."/>
            <person name="Van Etten J.L."/>
        </authorList>
    </citation>
    <scope>NUCLEOTIDE SEQUENCE [LARGE SCALE GENOMIC DNA]</scope>
</reference>
<proteinExistence type="predicted"/>